<organism evidence="1 2">
    <name type="scientific">Taklimakanibacter albus</name>
    <dbReference type="NCBI Taxonomy" id="2800327"/>
    <lineage>
        <taxon>Bacteria</taxon>
        <taxon>Pseudomonadati</taxon>
        <taxon>Pseudomonadota</taxon>
        <taxon>Alphaproteobacteria</taxon>
        <taxon>Hyphomicrobiales</taxon>
        <taxon>Aestuariivirgaceae</taxon>
        <taxon>Taklimakanibacter</taxon>
    </lineage>
</organism>
<dbReference type="Proteomes" id="UP000616151">
    <property type="component" value="Unassembled WGS sequence"/>
</dbReference>
<accession>A0ACC5RFF3</accession>
<dbReference type="EMBL" id="JAENHL010000008">
    <property type="protein sequence ID" value="MBK1871374.1"/>
    <property type="molecule type" value="Genomic_DNA"/>
</dbReference>
<name>A0ACC5RFF3_9HYPH</name>
<reference evidence="1" key="1">
    <citation type="submission" date="2021-01" db="EMBL/GenBank/DDBJ databases">
        <authorList>
            <person name="Sun Q."/>
        </authorList>
    </citation>
    <scope>NUCLEOTIDE SEQUENCE</scope>
    <source>
        <strain evidence="1">YIM B02566</strain>
    </source>
</reference>
<sequence length="66" mass="7398">MPVIRVEMFKGRTVDQKRQLVKELTDAFIRTCGGTPESVQIVITDVAKEDWGGAGILMSDKYPDKK</sequence>
<protein>
    <submittedName>
        <fullName evidence="1">4-oxalocrotonate tautomerase</fullName>
    </submittedName>
</protein>
<evidence type="ECO:0000313" key="1">
    <source>
        <dbReference type="EMBL" id="MBK1871374.1"/>
    </source>
</evidence>
<comment type="caution">
    <text evidence="1">The sequence shown here is derived from an EMBL/GenBank/DDBJ whole genome shotgun (WGS) entry which is preliminary data.</text>
</comment>
<evidence type="ECO:0000313" key="2">
    <source>
        <dbReference type="Proteomes" id="UP000616151"/>
    </source>
</evidence>
<gene>
    <name evidence="1" type="ORF">JHL16_33715</name>
</gene>
<keyword evidence="2" id="KW-1185">Reference proteome</keyword>
<proteinExistence type="predicted"/>